<name>A0A5B7GGF9_PORTR</name>
<accession>A0A5B7GGF9</accession>
<feature type="compositionally biased region" description="Basic and acidic residues" evidence="1">
    <location>
        <begin position="88"/>
        <end position="97"/>
    </location>
</feature>
<feature type="compositionally biased region" description="Polar residues" evidence="1">
    <location>
        <begin position="183"/>
        <end position="194"/>
    </location>
</feature>
<proteinExistence type="predicted"/>
<sequence length="292" mass="33205">MKWTEDLPLDIENIRHEECEGYSSYYDVSDMENGRKRKKRKTKQKEYGKDKDNEENAGNMGHECEGEPSYYGASDMDNGSERKKKWTKQKEYERETMDNNQETSGNIRHEVYGEERYFTVSEENAEFKASQHEKDSPYNVETIWHSSSNLTVTTSKRKRTTPNKRALSQYSSRPSKRQKVESSRLSSECSTPSDQNFSITVCNQIESLSNIRITLCRSPGSDGTASMDRGIKVQVQFSDKHSVTGGGELCTPVTGQDGSVDLRQSAYTGVCTGFLVRAIDVPCHEYTINKCL</sequence>
<dbReference type="EMBL" id="VSRR010015291">
    <property type="protein sequence ID" value="MPC58022.1"/>
    <property type="molecule type" value="Genomic_DNA"/>
</dbReference>
<organism evidence="2 3">
    <name type="scientific">Portunus trituberculatus</name>
    <name type="common">Swimming crab</name>
    <name type="synonym">Neptunus trituberculatus</name>
    <dbReference type="NCBI Taxonomy" id="210409"/>
    <lineage>
        <taxon>Eukaryota</taxon>
        <taxon>Metazoa</taxon>
        <taxon>Ecdysozoa</taxon>
        <taxon>Arthropoda</taxon>
        <taxon>Crustacea</taxon>
        <taxon>Multicrustacea</taxon>
        <taxon>Malacostraca</taxon>
        <taxon>Eumalacostraca</taxon>
        <taxon>Eucarida</taxon>
        <taxon>Decapoda</taxon>
        <taxon>Pleocyemata</taxon>
        <taxon>Brachyura</taxon>
        <taxon>Eubrachyura</taxon>
        <taxon>Portunoidea</taxon>
        <taxon>Portunidae</taxon>
        <taxon>Portuninae</taxon>
        <taxon>Portunus</taxon>
    </lineage>
</organism>
<dbReference type="AlphaFoldDB" id="A0A5B7GGF9"/>
<comment type="caution">
    <text evidence="2">The sequence shown here is derived from an EMBL/GenBank/DDBJ whole genome shotgun (WGS) entry which is preliminary data.</text>
</comment>
<evidence type="ECO:0000313" key="2">
    <source>
        <dbReference type="EMBL" id="MPC58022.1"/>
    </source>
</evidence>
<keyword evidence="3" id="KW-1185">Reference proteome</keyword>
<reference evidence="2 3" key="1">
    <citation type="submission" date="2019-05" db="EMBL/GenBank/DDBJ databases">
        <title>Another draft genome of Portunus trituberculatus and its Hox gene families provides insights of decapod evolution.</title>
        <authorList>
            <person name="Jeong J.-H."/>
            <person name="Song I."/>
            <person name="Kim S."/>
            <person name="Choi T."/>
            <person name="Kim D."/>
            <person name="Ryu S."/>
            <person name="Kim W."/>
        </authorList>
    </citation>
    <scope>NUCLEOTIDE SEQUENCE [LARGE SCALE GENOMIC DNA]</scope>
    <source>
        <tissue evidence="2">Muscle</tissue>
    </source>
</reference>
<evidence type="ECO:0000256" key="1">
    <source>
        <dbReference type="SAM" id="MobiDB-lite"/>
    </source>
</evidence>
<feature type="compositionally biased region" description="Basic and acidic residues" evidence="1">
    <location>
        <begin position="44"/>
        <end position="54"/>
    </location>
</feature>
<feature type="region of interest" description="Disordered" evidence="1">
    <location>
        <begin position="150"/>
        <end position="194"/>
    </location>
</feature>
<evidence type="ECO:0000313" key="3">
    <source>
        <dbReference type="Proteomes" id="UP000324222"/>
    </source>
</evidence>
<dbReference type="Proteomes" id="UP000324222">
    <property type="component" value="Unassembled WGS sequence"/>
</dbReference>
<protein>
    <submittedName>
        <fullName evidence="2">Uncharacterized protein</fullName>
    </submittedName>
</protein>
<gene>
    <name evidence="2" type="ORF">E2C01_052014</name>
</gene>
<feature type="region of interest" description="Disordered" evidence="1">
    <location>
        <begin position="1"/>
        <end position="106"/>
    </location>
</feature>